<name>A0A7S9KMZ6_EPIFF</name>
<protein>
    <submittedName>
        <fullName evidence="1">Uncharacterized protein</fullName>
    </submittedName>
</protein>
<reference evidence="1 2" key="1">
    <citation type="journal article" date="2018" name="PLoS Genet.">
        <title>Repeat elements organise 3D genome structure and mediate transcription in the filamentous fungus Epichloe festucae.</title>
        <authorList>
            <person name="Winter D.J."/>
            <person name="Ganley A.R.D."/>
            <person name="Young C.A."/>
            <person name="Liachko I."/>
            <person name="Schardl C.L."/>
            <person name="Dupont P.Y."/>
            <person name="Berry D."/>
            <person name="Ram A."/>
            <person name="Scott B."/>
            <person name="Cox M.P."/>
        </authorList>
    </citation>
    <scope>NUCLEOTIDE SEQUENCE [LARGE SCALE GENOMIC DNA]</scope>
    <source>
        <strain evidence="1 2">Fl1</strain>
    </source>
</reference>
<keyword evidence="2" id="KW-1185">Reference proteome</keyword>
<dbReference type="OrthoDB" id="2322999at2759"/>
<evidence type="ECO:0000313" key="2">
    <source>
        <dbReference type="Proteomes" id="UP000594364"/>
    </source>
</evidence>
<proteinExistence type="predicted"/>
<dbReference type="EMBL" id="CP031386">
    <property type="protein sequence ID" value="QPG95291.1"/>
    <property type="molecule type" value="Genomic_DNA"/>
</dbReference>
<dbReference type="Proteomes" id="UP000594364">
    <property type="component" value="Chromosome 2"/>
</dbReference>
<gene>
    <name evidence="1" type="ORF">C2857_000017</name>
</gene>
<accession>A0A7S9KMZ6</accession>
<evidence type="ECO:0000313" key="1">
    <source>
        <dbReference type="EMBL" id="QPG95291.1"/>
    </source>
</evidence>
<dbReference type="AlphaFoldDB" id="A0A7S9KMZ6"/>
<organism evidence="1 2">
    <name type="scientific">Epichloe festucae (strain Fl1)</name>
    <dbReference type="NCBI Taxonomy" id="877507"/>
    <lineage>
        <taxon>Eukaryota</taxon>
        <taxon>Fungi</taxon>
        <taxon>Dikarya</taxon>
        <taxon>Ascomycota</taxon>
        <taxon>Pezizomycotina</taxon>
        <taxon>Sordariomycetes</taxon>
        <taxon>Hypocreomycetidae</taxon>
        <taxon>Hypocreales</taxon>
        <taxon>Clavicipitaceae</taxon>
        <taxon>Epichloe</taxon>
    </lineage>
</organism>
<sequence>MAATIAPYSHHHFHSLPTIKDAHTRFVAAKGQDHVKWFKDFFVEHGMDQRFGLAMIHRHFDLEPSEKLVEYMGTSTPWSGGFSGMKEPQPAMWAFDDEGLLRPTEYRYSETQDSDFTDKEFEFIAKFKAELALRGLANMFGLARYPGDNFEGTCEFTQGRANINLQPNDYPAILKAFSTIWFFSEPLWKRGCTCKCNEAADDHPHAGHRTTQRK</sequence>